<dbReference type="RefSeq" id="WP_151969554.1">
    <property type="nucleotide sequence ID" value="NZ_AP019860.1"/>
</dbReference>
<keyword evidence="3" id="KW-1185">Reference proteome</keyword>
<dbReference type="Proteomes" id="UP000326354">
    <property type="component" value="Chromosome"/>
</dbReference>
<evidence type="ECO:0000256" key="1">
    <source>
        <dbReference type="SAM" id="Phobius"/>
    </source>
</evidence>
<dbReference type="EMBL" id="AP019860">
    <property type="protein sequence ID" value="BBM85452.1"/>
    <property type="molecule type" value="Genomic_DNA"/>
</dbReference>
<dbReference type="OrthoDB" id="269771at2"/>
<feature type="transmembrane region" description="Helical" evidence="1">
    <location>
        <begin position="118"/>
        <end position="139"/>
    </location>
</feature>
<feature type="transmembrane region" description="Helical" evidence="1">
    <location>
        <begin position="12"/>
        <end position="33"/>
    </location>
</feature>
<keyword evidence="1" id="KW-0472">Membrane</keyword>
<feature type="transmembrane region" description="Helical" evidence="1">
    <location>
        <begin position="45"/>
        <end position="63"/>
    </location>
</feature>
<evidence type="ECO:0000313" key="3">
    <source>
        <dbReference type="Proteomes" id="UP000326354"/>
    </source>
</evidence>
<accession>A0A5S9F5N5</accession>
<organism evidence="2 3">
    <name type="scientific">Uabimicrobium amorphum</name>
    <dbReference type="NCBI Taxonomy" id="2596890"/>
    <lineage>
        <taxon>Bacteria</taxon>
        <taxon>Pseudomonadati</taxon>
        <taxon>Planctomycetota</taxon>
        <taxon>Candidatus Uabimicrobiia</taxon>
        <taxon>Candidatus Uabimicrobiales</taxon>
        <taxon>Candidatus Uabimicrobiaceae</taxon>
        <taxon>Candidatus Uabimicrobium</taxon>
    </lineage>
</organism>
<keyword evidence="1" id="KW-0812">Transmembrane</keyword>
<gene>
    <name evidence="2" type="ORF">UABAM_03819</name>
</gene>
<sequence>MANNNNSFTENVVWQLLLAQIYFSIAMICFMSTDYNPDPVSDGGLIQAATGIILSFVFLYALVHTLHKNNSHRGRWFVCTYVICAYLLRELDFHRRFTDDNVTRLTLYTESNPMIQKIIGGIIMLLVFASFAYILFIGYRFFLQQLMEKTYWIIMMCLWAVLLIGAQVVERAGRERMSTVIEENMELLASGVALLCILFRPSQLRFENTENSEE</sequence>
<protein>
    <submittedName>
        <fullName evidence="2">Uncharacterized protein</fullName>
    </submittedName>
</protein>
<keyword evidence="1" id="KW-1133">Transmembrane helix</keyword>
<dbReference type="KEGG" id="uam:UABAM_03819"/>
<name>A0A5S9F5N5_UABAM</name>
<dbReference type="AlphaFoldDB" id="A0A5S9F5N5"/>
<reference evidence="2 3" key="1">
    <citation type="submission" date="2019-08" db="EMBL/GenBank/DDBJ databases">
        <title>Complete genome sequence of Candidatus Uab amorphum.</title>
        <authorList>
            <person name="Shiratori T."/>
            <person name="Suzuki S."/>
            <person name="Kakizawa Y."/>
            <person name="Ishida K."/>
        </authorList>
    </citation>
    <scope>NUCLEOTIDE SEQUENCE [LARGE SCALE GENOMIC DNA]</scope>
    <source>
        <strain evidence="2 3">SRT547</strain>
    </source>
</reference>
<feature type="transmembrane region" description="Helical" evidence="1">
    <location>
        <begin position="151"/>
        <end position="169"/>
    </location>
</feature>
<proteinExistence type="predicted"/>
<evidence type="ECO:0000313" key="2">
    <source>
        <dbReference type="EMBL" id="BBM85452.1"/>
    </source>
</evidence>